<evidence type="ECO:0000256" key="7">
    <source>
        <dbReference type="ARBA" id="ARBA00022676"/>
    </source>
</evidence>
<evidence type="ECO:0000256" key="10">
    <source>
        <dbReference type="ARBA" id="ARBA00022723"/>
    </source>
</evidence>
<sequence length="768" mass="88138">MRKSFESHKYFILIYFAILFSALIGVSVRLIPFGIIISNHPRLEGLCDTWFLLTQTELVAHNYPMYSWFYPSIGFPQGLETIEMNPLLPLIAATILLLTSGSGEVTNISIISFIPFFSSLLLIPITYYFGKMMHGKFAGIAAAALVCVIPSILIRTTLGYLDHHCFEILFSAGFCYYFVKLIPEIFPEKTVEKISNGEIFIRLPLSAIILSALFFTLGILNVITMMVFFAIVMIVLTIASLFVDSLIINKKRLILIYYLIFLPSTFILILLSIISQSSVIFRTFNLLALALLGGGIWLWIIFSIPEVFQRLSLKRFFILFLIFLSGLLIAITNLFLPQSWELINYFFAYPYTLNLEWTPLTIDGFLKMYGIALFPISIGLIYSIHQIWKLKNIQWIFILFWFSFFLFAAFQHQRHLYYLDYPFVILAGAGLNEIWINGGKFIRTFKLYTSQNTDSLIQDNADLPYGKSIPPSFFQKNSIPLSDWLGRILAIFIFFCIILQFSSVSYEWVKDDFKNDVLNQDFIDAMIWLQNNSPDTGINPSQIYLANHYEVPSDGYSLITPWVYGYAAHYWAKRPVSTSGNKETNGALIESLYGSRNQSFTDEVMKSLGGRYLIVTADFLNDELPMYLYRGSQIPPIISIDEYLSFLTDTDITGEEKFYPEFYQPFYETLAIHLYLFNGSHVQGKFTVRNAKQGSESILSPPYDLDELHHFRLVYESNTTVTPYTGPVQDSLKLFDVESSPSKETALDKIPRVKIFEYKNITEIQEKG</sequence>
<keyword evidence="8" id="KW-0808">Transferase</keyword>
<feature type="transmembrane region" description="Helical" evidence="17">
    <location>
        <begin position="160"/>
        <end position="179"/>
    </location>
</feature>
<comment type="cofactor">
    <cofactor evidence="1">
        <name>Mn(2+)</name>
        <dbReference type="ChEBI" id="CHEBI:29035"/>
    </cofactor>
</comment>
<feature type="transmembrane region" description="Helical" evidence="17">
    <location>
        <begin position="137"/>
        <end position="154"/>
    </location>
</feature>
<feature type="transmembrane region" description="Helical" evidence="17">
    <location>
        <begin position="316"/>
        <end position="336"/>
    </location>
</feature>
<dbReference type="FunCoup" id="Q2FUM7">
    <property type="interactions" value="96"/>
</dbReference>
<dbReference type="InterPro" id="IPR054479">
    <property type="entry name" value="AglB-like_core"/>
</dbReference>
<dbReference type="GO" id="GO:0004576">
    <property type="term" value="F:oligosaccharyl transferase activity"/>
    <property type="evidence" value="ECO:0007669"/>
    <property type="project" value="InterPro"/>
</dbReference>
<keyword evidence="13 17" id="KW-0472">Membrane</keyword>
<evidence type="ECO:0000259" key="18">
    <source>
        <dbReference type="Pfam" id="PF02516"/>
    </source>
</evidence>
<feature type="transmembrane region" description="Helical" evidence="17">
    <location>
        <begin position="12"/>
        <end position="37"/>
    </location>
</feature>
<comment type="catalytic activity">
    <reaction evidence="16">
        <text>an archaeal dolichyl phosphooligosaccharide + [protein]-L-asparagine = an archaeal dolichyl phosphate + a glycoprotein with the oligosaccharide chain attached by N-beta-D-glycosyl linkage to a protein L-asparagine.</text>
        <dbReference type="EC" id="2.4.99.21"/>
    </reaction>
</comment>
<keyword evidence="21" id="KW-1185">Reference proteome</keyword>
<keyword evidence="11" id="KW-0460">Magnesium</keyword>
<evidence type="ECO:0000256" key="16">
    <source>
        <dbReference type="ARBA" id="ARBA00034066"/>
    </source>
</evidence>
<evidence type="ECO:0000313" key="20">
    <source>
        <dbReference type="EMBL" id="ABD42823.1"/>
    </source>
</evidence>
<dbReference type="KEGG" id="mhu:Mhun_3138"/>
<evidence type="ECO:0000256" key="15">
    <source>
        <dbReference type="ARBA" id="ARBA00030679"/>
    </source>
</evidence>
<gene>
    <name evidence="20" type="ordered locus">Mhun_3138</name>
</gene>
<dbReference type="PANTHER" id="PTHR13872:SF1">
    <property type="entry name" value="DOLICHYL-DIPHOSPHOOLIGOSACCHARIDE--PROTEIN GLYCOSYLTRANSFERASE SUBUNIT STT3B"/>
    <property type="match status" value="1"/>
</dbReference>
<evidence type="ECO:0000256" key="14">
    <source>
        <dbReference type="ARBA" id="ARBA00023211"/>
    </source>
</evidence>
<feature type="transmembrane region" description="Helical" evidence="17">
    <location>
        <begin position="416"/>
        <end position="436"/>
    </location>
</feature>
<feature type="domain" description="AglB-like core" evidence="19">
    <location>
        <begin position="520"/>
        <end position="617"/>
    </location>
</feature>
<comment type="subcellular location">
    <subcellularLocation>
        <location evidence="3">Cell membrane</location>
        <topology evidence="3">Multi-pass membrane protein</topology>
    </subcellularLocation>
</comment>
<keyword evidence="9 17" id="KW-0812">Transmembrane</keyword>
<accession>Q2FUM7</accession>
<feature type="transmembrane region" description="Helical" evidence="17">
    <location>
        <begin position="223"/>
        <end position="243"/>
    </location>
</feature>
<evidence type="ECO:0000256" key="8">
    <source>
        <dbReference type="ARBA" id="ARBA00022679"/>
    </source>
</evidence>
<dbReference type="CAZy" id="GT66">
    <property type="family name" value="Glycosyltransferase Family 66"/>
</dbReference>
<feature type="transmembrane region" description="Helical" evidence="17">
    <location>
        <begin position="365"/>
        <end position="385"/>
    </location>
</feature>
<reference evidence="21" key="1">
    <citation type="journal article" date="2016" name="Stand. Genomic Sci.">
        <title>Complete genome sequence of Methanospirillum hungatei type strain JF1.</title>
        <authorList>
            <person name="Gunsalus R.P."/>
            <person name="Cook L.E."/>
            <person name="Crable B."/>
            <person name="Rohlin L."/>
            <person name="McDonald E."/>
            <person name="Mouttaki H."/>
            <person name="Sieber J.R."/>
            <person name="Poweleit N."/>
            <person name="Zhou H."/>
            <person name="Lapidus A.L."/>
            <person name="Daligault H.E."/>
            <person name="Land M."/>
            <person name="Gilna P."/>
            <person name="Ivanova N."/>
            <person name="Kyrpides N."/>
            <person name="Culley D.E."/>
            <person name="McInerney M.J."/>
        </authorList>
    </citation>
    <scope>NUCLEOTIDE SEQUENCE [LARGE SCALE GENOMIC DNA]</scope>
    <source>
        <strain evidence="21">ATCC 27890 / DSM 864 / NBRC 100397 / JF-1</strain>
    </source>
</reference>
<dbReference type="Pfam" id="PF22627">
    <property type="entry name" value="AglB_core-like"/>
    <property type="match status" value="1"/>
</dbReference>
<dbReference type="OrthoDB" id="82393at2157"/>
<dbReference type="InterPro" id="IPR003674">
    <property type="entry name" value="Oligo_trans_STT3"/>
</dbReference>
<proteinExistence type="inferred from homology"/>
<evidence type="ECO:0000256" key="5">
    <source>
        <dbReference type="ARBA" id="ARBA00010810"/>
    </source>
</evidence>
<feature type="transmembrane region" description="Helical" evidence="17">
    <location>
        <begin position="286"/>
        <end position="304"/>
    </location>
</feature>
<feature type="transmembrane region" description="Helical" evidence="17">
    <location>
        <begin position="392"/>
        <end position="410"/>
    </location>
</feature>
<evidence type="ECO:0000256" key="17">
    <source>
        <dbReference type="SAM" id="Phobius"/>
    </source>
</evidence>
<evidence type="ECO:0000256" key="11">
    <source>
        <dbReference type="ARBA" id="ARBA00022842"/>
    </source>
</evidence>
<evidence type="ECO:0000256" key="1">
    <source>
        <dbReference type="ARBA" id="ARBA00001936"/>
    </source>
</evidence>
<evidence type="ECO:0000256" key="13">
    <source>
        <dbReference type="ARBA" id="ARBA00023136"/>
    </source>
</evidence>
<keyword evidence="12 17" id="KW-1133">Transmembrane helix</keyword>
<dbReference type="InParanoid" id="Q2FUM7"/>
<dbReference type="EMBL" id="CP000254">
    <property type="protein sequence ID" value="ABD42823.1"/>
    <property type="molecule type" value="Genomic_DNA"/>
</dbReference>
<comment type="pathway">
    <text evidence="4">Protein modification; protein glycosylation.</text>
</comment>
<dbReference type="Pfam" id="PF02516">
    <property type="entry name" value="STT3"/>
    <property type="match status" value="1"/>
</dbReference>
<evidence type="ECO:0000256" key="9">
    <source>
        <dbReference type="ARBA" id="ARBA00022692"/>
    </source>
</evidence>
<dbReference type="InterPro" id="IPR048307">
    <property type="entry name" value="STT3_N"/>
</dbReference>
<evidence type="ECO:0000256" key="2">
    <source>
        <dbReference type="ARBA" id="ARBA00001946"/>
    </source>
</evidence>
<dbReference type="eggNOG" id="arCOG02043">
    <property type="taxonomic scope" value="Archaea"/>
</dbReference>
<comment type="similarity">
    <text evidence="5">Belongs to the STT3 family.</text>
</comment>
<dbReference type="UniPathway" id="UPA00378"/>
<keyword evidence="7" id="KW-0328">Glycosyltransferase</keyword>
<protein>
    <recommendedName>
        <fullName evidence="6">dolichyl-phosphooligosaccharide-protein glycotransferase</fullName>
        <ecNumber evidence="6">2.4.99.21</ecNumber>
    </recommendedName>
    <alternativeName>
        <fullName evidence="15">Oligosaccharyl transferase</fullName>
    </alternativeName>
</protein>
<feature type="transmembrane region" description="Helical" evidence="17">
    <location>
        <begin position="199"/>
        <end position="217"/>
    </location>
</feature>
<evidence type="ECO:0000259" key="19">
    <source>
        <dbReference type="Pfam" id="PF22627"/>
    </source>
</evidence>
<dbReference type="EnsemblBacteria" id="ABD42823">
    <property type="protein sequence ID" value="ABD42823"/>
    <property type="gene ID" value="Mhun_3138"/>
</dbReference>
<dbReference type="STRING" id="323259.Mhun_3138"/>
<name>Q2FUM7_METHJ</name>
<dbReference type="Proteomes" id="UP000001941">
    <property type="component" value="Chromosome"/>
</dbReference>
<dbReference type="AlphaFoldDB" id="Q2FUM7"/>
<keyword evidence="14" id="KW-0464">Manganese</keyword>
<feature type="transmembrane region" description="Helical" evidence="17">
    <location>
        <begin position="484"/>
        <end position="506"/>
    </location>
</feature>
<feature type="transmembrane region" description="Helical" evidence="17">
    <location>
        <begin position="255"/>
        <end position="274"/>
    </location>
</feature>
<evidence type="ECO:0000256" key="4">
    <source>
        <dbReference type="ARBA" id="ARBA00004922"/>
    </source>
</evidence>
<organism evidence="20 21">
    <name type="scientific">Methanospirillum hungatei JF-1 (strain ATCC 27890 / DSM 864 / NBRC 100397 / JF-1)</name>
    <dbReference type="NCBI Taxonomy" id="323259"/>
    <lineage>
        <taxon>Archaea</taxon>
        <taxon>Methanobacteriati</taxon>
        <taxon>Methanobacteriota</taxon>
        <taxon>Stenosarchaea group</taxon>
        <taxon>Methanomicrobia</taxon>
        <taxon>Methanomicrobiales</taxon>
        <taxon>Methanospirillaceae</taxon>
        <taxon>Methanospirillum</taxon>
    </lineage>
</organism>
<dbReference type="Gene3D" id="3.40.50.12610">
    <property type="match status" value="1"/>
</dbReference>
<evidence type="ECO:0000256" key="12">
    <source>
        <dbReference type="ARBA" id="ARBA00022989"/>
    </source>
</evidence>
<dbReference type="GO" id="GO:0005886">
    <property type="term" value="C:plasma membrane"/>
    <property type="evidence" value="ECO:0007669"/>
    <property type="project" value="UniProtKB-SubCell"/>
</dbReference>
<evidence type="ECO:0000256" key="6">
    <source>
        <dbReference type="ARBA" id="ARBA00012602"/>
    </source>
</evidence>
<dbReference type="EC" id="2.4.99.21" evidence="6"/>
<dbReference type="PANTHER" id="PTHR13872">
    <property type="entry name" value="DOLICHYL-DIPHOSPHOOLIGOSACCHARIDE--PROTEIN GLYCOSYLTRANSFERASE SUBUNIT"/>
    <property type="match status" value="1"/>
</dbReference>
<dbReference type="HOGENOM" id="CLU_363565_0_0_2"/>
<dbReference type="GO" id="GO:0046872">
    <property type="term" value="F:metal ion binding"/>
    <property type="evidence" value="ECO:0007669"/>
    <property type="project" value="UniProtKB-KW"/>
</dbReference>
<keyword evidence="10" id="KW-0479">Metal-binding</keyword>
<evidence type="ECO:0000313" key="21">
    <source>
        <dbReference type="Proteomes" id="UP000001941"/>
    </source>
</evidence>
<feature type="domain" description="Oligosaccharyl transferase STT3 N-terminal" evidence="18">
    <location>
        <begin position="48"/>
        <end position="401"/>
    </location>
</feature>
<comment type="cofactor">
    <cofactor evidence="2">
        <name>Mg(2+)</name>
        <dbReference type="ChEBI" id="CHEBI:18420"/>
    </cofactor>
</comment>
<evidence type="ECO:0000256" key="3">
    <source>
        <dbReference type="ARBA" id="ARBA00004651"/>
    </source>
</evidence>
<feature type="transmembrane region" description="Helical" evidence="17">
    <location>
        <begin position="108"/>
        <end position="130"/>
    </location>
</feature>